<dbReference type="HOGENOM" id="CLU_3227999_0_0_2"/>
<proteinExistence type="predicted"/>
<sequence>MYQCLRCGGIFRKRREVVEHLLSGHRQSKFTLEYFYVYFRVRE</sequence>
<dbReference type="AlphaFoldDB" id="C3MXP0"/>
<dbReference type="RefSeq" id="WP_012711804.1">
    <property type="nucleotide sequence ID" value="NC_012588.1"/>
</dbReference>
<reference evidence="2 3" key="1">
    <citation type="journal article" date="2009" name="Proc. Natl. Acad. Sci. U.S.A.">
        <title>Biogeography of the Sulfolobus islandicus pan-genome.</title>
        <authorList>
            <person name="Reno M.L."/>
            <person name="Held N.L."/>
            <person name="Fields C.J."/>
            <person name="Burke P.V."/>
            <person name="Whitaker R.J."/>
        </authorList>
    </citation>
    <scope>NUCLEOTIDE SEQUENCE [LARGE SCALE GENOMIC DNA]</scope>
    <source>
        <strain evidence="3">M.14.25 / Kamchatka #1</strain>
    </source>
</reference>
<feature type="domain" description="C2H2-type" evidence="1">
    <location>
        <begin position="2"/>
        <end position="30"/>
    </location>
</feature>
<dbReference type="Proteomes" id="UP000001350">
    <property type="component" value="Chromosome"/>
</dbReference>
<evidence type="ECO:0000259" key="1">
    <source>
        <dbReference type="PROSITE" id="PS50157"/>
    </source>
</evidence>
<name>C3MXP0_SACI4</name>
<gene>
    <name evidence="2" type="ordered locus">M1425_1829</name>
</gene>
<dbReference type="InterPro" id="IPR013087">
    <property type="entry name" value="Znf_C2H2_type"/>
</dbReference>
<dbReference type="KEGG" id="sia:M1425_1829"/>
<dbReference type="EMBL" id="CP001400">
    <property type="protein sequence ID" value="ACP38574.1"/>
    <property type="molecule type" value="Genomic_DNA"/>
</dbReference>
<dbReference type="PROSITE" id="PS00028">
    <property type="entry name" value="ZINC_FINGER_C2H2_1"/>
    <property type="match status" value="1"/>
</dbReference>
<dbReference type="PROSITE" id="PS50157">
    <property type="entry name" value="ZINC_FINGER_C2H2_2"/>
    <property type="match status" value="1"/>
</dbReference>
<protein>
    <recommendedName>
        <fullName evidence="1">C2H2-type domain-containing protein</fullName>
    </recommendedName>
</protein>
<evidence type="ECO:0000313" key="2">
    <source>
        <dbReference type="EMBL" id="ACP38574.1"/>
    </source>
</evidence>
<dbReference type="GeneID" id="78824177"/>
<accession>C3MXP0</accession>
<evidence type="ECO:0000313" key="3">
    <source>
        <dbReference type="Proteomes" id="UP000001350"/>
    </source>
</evidence>
<organism evidence="2 3">
    <name type="scientific">Saccharolobus islandicus (strain M.14.25 / Kamchatka #1)</name>
    <name type="common">Sulfolobus islandicus</name>
    <dbReference type="NCBI Taxonomy" id="427317"/>
    <lineage>
        <taxon>Archaea</taxon>
        <taxon>Thermoproteota</taxon>
        <taxon>Thermoprotei</taxon>
        <taxon>Sulfolobales</taxon>
        <taxon>Sulfolobaceae</taxon>
        <taxon>Saccharolobus</taxon>
    </lineage>
</organism>